<dbReference type="Proteomes" id="UP000044602">
    <property type="component" value="Unassembled WGS sequence"/>
</dbReference>
<dbReference type="EMBL" id="CVQH01021195">
    <property type="protein sequence ID" value="CRK29502.1"/>
    <property type="molecule type" value="Genomic_DNA"/>
</dbReference>
<sequence length="528" mass="59555">MSAAGRGLTDEEMDDLLSGADTQGPDGTDDQPAEEAGPGPEALERAQRGSIADAVAAGTHADDDPLDSDVTDDGIVEISDDDEQEDDDDMSHDDESDLVGVLREQIAQLRAEVLRLLDENEGLTNDKDQLRERITQLEGMIETLQANNNDLRRQLNRSRNPRQRTQRTWPAMLRAFLAGDPMAEEYHVIYKRMCEEENMSTKSSLLHPNLKLREPDSEELAAELLTPDGDAPGENNETGDHPVGHHAARNVVDQVVTQATHAPYQVDEELFVVETQGHQKERPRRSFNAMPPEIQAAIVRLVLEYPGRLVHCISRLDPHCEPRGPLRHTPGRGSSNLPKRFWTGRGGTCSIEYATKPNDMLSMLLVSKSVHFLGVHAFYGLNTFAFSSLGEFGRFCRGIGSARAQRIQHIEILWQGNQTLTFRPNSRGQWTSRRTYDASELLNMRRLKTVVIHIDESSRGRRRRPHELPEVRTWLADKTKLQPNNASFRALRTLQGQDCIYGLRGIRHILFYDIEKYRTMGGRHAIRD</sequence>
<evidence type="ECO:0000313" key="3">
    <source>
        <dbReference type="EMBL" id="CRK29502.1"/>
    </source>
</evidence>
<proteinExistence type="predicted"/>
<evidence type="ECO:0000313" key="4">
    <source>
        <dbReference type="Proteomes" id="UP000044602"/>
    </source>
</evidence>
<keyword evidence="4" id="KW-1185">Reference proteome</keyword>
<accession>A0A0G4M5P8</accession>
<feature type="compositionally biased region" description="Acidic residues" evidence="2">
    <location>
        <begin position="64"/>
        <end position="73"/>
    </location>
</feature>
<feature type="region of interest" description="Disordered" evidence="2">
    <location>
        <begin position="1"/>
        <end position="73"/>
    </location>
</feature>
<feature type="coiled-coil region" evidence="1">
    <location>
        <begin position="99"/>
        <end position="154"/>
    </location>
</feature>
<keyword evidence="1" id="KW-0175">Coiled coil</keyword>
<evidence type="ECO:0000256" key="2">
    <source>
        <dbReference type="SAM" id="MobiDB-lite"/>
    </source>
</evidence>
<reference evidence="3 4" key="1">
    <citation type="submission" date="2015-05" db="EMBL/GenBank/DDBJ databases">
        <authorList>
            <person name="Wang D.B."/>
            <person name="Wang M."/>
        </authorList>
    </citation>
    <scope>NUCLEOTIDE SEQUENCE [LARGE SCALE GENOMIC DNA]</scope>
    <source>
        <strain evidence="3">VL1</strain>
    </source>
</reference>
<dbReference type="STRING" id="100787.A0A0G4M5P8"/>
<organism evidence="3 4">
    <name type="scientific">Verticillium longisporum</name>
    <name type="common">Verticillium dahliae var. longisporum</name>
    <dbReference type="NCBI Taxonomy" id="100787"/>
    <lineage>
        <taxon>Eukaryota</taxon>
        <taxon>Fungi</taxon>
        <taxon>Dikarya</taxon>
        <taxon>Ascomycota</taxon>
        <taxon>Pezizomycotina</taxon>
        <taxon>Sordariomycetes</taxon>
        <taxon>Hypocreomycetidae</taxon>
        <taxon>Glomerellales</taxon>
        <taxon>Plectosphaerellaceae</taxon>
        <taxon>Verticillium</taxon>
    </lineage>
</organism>
<name>A0A0G4M5P8_VERLO</name>
<gene>
    <name evidence="3" type="ORF">BN1708_004971</name>
</gene>
<evidence type="ECO:0000256" key="1">
    <source>
        <dbReference type="SAM" id="Coils"/>
    </source>
</evidence>
<protein>
    <submittedName>
        <fullName evidence="3">Uncharacterized protein</fullName>
    </submittedName>
</protein>
<dbReference type="AlphaFoldDB" id="A0A0G4M5P8"/>